<feature type="region of interest" description="Disordered" evidence="1">
    <location>
        <begin position="421"/>
        <end position="582"/>
    </location>
</feature>
<protein>
    <recommendedName>
        <fullName evidence="4">Caprin-1 dimerization domain-containing protein</fullName>
    </recommendedName>
</protein>
<evidence type="ECO:0000313" key="2">
    <source>
        <dbReference type="EMBL" id="PTQ34066.1"/>
    </source>
</evidence>
<dbReference type="OMA" id="PIASNCE"/>
<feature type="compositionally biased region" description="Gly residues" evidence="1">
    <location>
        <begin position="486"/>
        <end position="528"/>
    </location>
</feature>
<dbReference type="AlphaFoldDB" id="A0A2R6WJM5"/>
<proteinExistence type="predicted"/>
<feature type="region of interest" description="Disordered" evidence="1">
    <location>
        <begin position="1"/>
        <end position="24"/>
    </location>
</feature>
<feature type="compositionally biased region" description="Gly residues" evidence="1">
    <location>
        <begin position="470"/>
        <end position="479"/>
    </location>
</feature>
<dbReference type="PANTHER" id="PTHR37736:SF1">
    <property type="entry name" value="GLYCINE-RICH PROTEIN"/>
    <property type="match status" value="1"/>
</dbReference>
<name>A0A2R6WJM5_MARPO</name>
<dbReference type="PANTHER" id="PTHR37736">
    <property type="entry name" value="GLYCINE-RICH PROTEIN"/>
    <property type="match status" value="1"/>
</dbReference>
<evidence type="ECO:0000256" key="1">
    <source>
        <dbReference type="SAM" id="MobiDB-lite"/>
    </source>
</evidence>
<dbReference type="Proteomes" id="UP000244005">
    <property type="component" value="Unassembled WGS sequence"/>
</dbReference>
<reference evidence="3" key="1">
    <citation type="journal article" date="2017" name="Cell">
        <title>Insights into land plant evolution garnered from the Marchantia polymorpha genome.</title>
        <authorList>
            <person name="Bowman J.L."/>
            <person name="Kohchi T."/>
            <person name="Yamato K.T."/>
            <person name="Jenkins J."/>
            <person name="Shu S."/>
            <person name="Ishizaki K."/>
            <person name="Yamaoka S."/>
            <person name="Nishihama R."/>
            <person name="Nakamura Y."/>
            <person name="Berger F."/>
            <person name="Adam C."/>
            <person name="Aki S.S."/>
            <person name="Althoff F."/>
            <person name="Araki T."/>
            <person name="Arteaga-Vazquez M.A."/>
            <person name="Balasubrmanian S."/>
            <person name="Barry K."/>
            <person name="Bauer D."/>
            <person name="Boehm C.R."/>
            <person name="Briginshaw L."/>
            <person name="Caballero-Perez J."/>
            <person name="Catarino B."/>
            <person name="Chen F."/>
            <person name="Chiyoda S."/>
            <person name="Chovatia M."/>
            <person name="Davies K.M."/>
            <person name="Delmans M."/>
            <person name="Demura T."/>
            <person name="Dierschke T."/>
            <person name="Dolan L."/>
            <person name="Dorantes-Acosta A.E."/>
            <person name="Eklund D.M."/>
            <person name="Florent S.N."/>
            <person name="Flores-Sandoval E."/>
            <person name="Fujiyama A."/>
            <person name="Fukuzawa H."/>
            <person name="Galik B."/>
            <person name="Grimanelli D."/>
            <person name="Grimwood J."/>
            <person name="Grossniklaus U."/>
            <person name="Hamada T."/>
            <person name="Haseloff J."/>
            <person name="Hetherington A.J."/>
            <person name="Higo A."/>
            <person name="Hirakawa Y."/>
            <person name="Hundley H.N."/>
            <person name="Ikeda Y."/>
            <person name="Inoue K."/>
            <person name="Inoue S.I."/>
            <person name="Ishida S."/>
            <person name="Jia Q."/>
            <person name="Kakita M."/>
            <person name="Kanazawa T."/>
            <person name="Kawai Y."/>
            <person name="Kawashima T."/>
            <person name="Kennedy M."/>
            <person name="Kinose K."/>
            <person name="Kinoshita T."/>
            <person name="Kohara Y."/>
            <person name="Koide E."/>
            <person name="Komatsu K."/>
            <person name="Kopischke S."/>
            <person name="Kubo M."/>
            <person name="Kyozuka J."/>
            <person name="Lagercrantz U."/>
            <person name="Lin S.S."/>
            <person name="Lindquist E."/>
            <person name="Lipzen A.M."/>
            <person name="Lu C.W."/>
            <person name="De Luna E."/>
            <person name="Martienssen R.A."/>
            <person name="Minamino N."/>
            <person name="Mizutani M."/>
            <person name="Mizutani M."/>
            <person name="Mochizuki N."/>
            <person name="Monte I."/>
            <person name="Mosher R."/>
            <person name="Nagasaki H."/>
            <person name="Nakagami H."/>
            <person name="Naramoto S."/>
            <person name="Nishitani K."/>
            <person name="Ohtani M."/>
            <person name="Okamoto T."/>
            <person name="Okumura M."/>
            <person name="Phillips J."/>
            <person name="Pollak B."/>
            <person name="Reinders A."/>
            <person name="Rovekamp M."/>
            <person name="Sano R."/>
            <person name="Sawa S."/>
            <person name="Schmid M.W."/>
            <person name="Shirakawa M."/>
            <person name="Solano R."/>
            <person name="Spunde A."/>
            <person name="Suetsugu N."/>
            <person name="Sugano S."/>
            <person name="Sugiyama A."/>
            <person name="Sun R."/>
            <person name="Suzuki Y."/>
            <person name="Takenaka M."/>
            <person name="Takezawa D."/>
            <person name="Tomogane H."/>
            <person name="Tsuzuki M."/>
            <person name="Ueda T."/>
            <person name="Umeda M."/>
            <person name="Ward J.M."/>
            <person name="Watanabe Y."/>
            <person name="Yazaki K."/>
            <person name="Yokoyama R."/>
            <person name="Yoshitake Y."/>
            <person name="Yotsui I."/>
            <person name="Zachgo S."/>
            <person name="Schmutz J."/>
        </authorList>
    </citation>
    <scope>NUCLEOTIDE SEQUENCE [LARGE SCALE GENOMIC DNA]</scope>
    <source>
        <strain evidence="3">Tak-1</strain>
    </source>
</reference>
<organism evidence="2 3">
    <name type="scientific">Marchantia polymorpha</name>
    <name type="common">Common liverwort</name>
    <name type="synonym">Marchantia aquatica</name>
    <dbReference type="NCBI Taxonomy" id="3197"/>
    <lineage>
        <taxon>Eukaryota</taxon>
        <taxon>Viridiplantae</taxon>
        <taxon>Streptophyta</taxon>
        <taxon>Embryophyta</taxon>
        <taxon>Marchantiophyta</taxon>
        <taxon>Marchantiopsida</taxon>
        <taxon>Marchantiidae</taxon>
        <taxon>Marchantiales</taxon>
        <taxon>Marchantiaceae</taxon>
        <taxon>Marchantia</taxon>
    </lineage>
</organism>
<dbReference type="EMBL" id="KZ772755">
    <property type="protein sequence ID" value="PTQ34066.1"/>
    <property type="molecule type" value="Genomic_DNA"/>
</dbReference>
<dbReference type="OrthoDB" id="69150at2759"/>
<feature type="compositionally biased region" description="Gly residues" evidence="1">
    <location>
        <begin position="541"/>
        <end position="559"/>
    </location>
</feature>
<accession>A0A2R6WJM5</accession>
<sequence length="582" mass="61873">MAGLEGAHADEGYANTGGPKDGPVLTMMSKRLRALRKKFNRILQIEENKAQGKTVNKEQEDVLKTKIAIAALIDEYEKLRQPLLIAVREEVSEREKELMAASLERRDEEESVGDEAERDQLKPAAAAVENEEGKDGLEAPPEQGVVAADPEGDVHEHGNGETDETEVEMVEDEIHNAASENHEVDESLAPSGSLTDSQIGDLLKLLYFAQLFDVRSQGEAPSFVWTKVHERSSCLSYDFVTDDAATPLVEGDLDSLSVFGSLLTTRSPNVTLSHKEALEKCVEHAKAYMAGSDGPVGELGIPYSRLRERLNRILSSEYFTMTPELQTVSQQTAAAAATAAGQYVTKVTVLEPQVVAGIIAEEDDSAVGYYQDVTVNTQYFQPRPEFIPAVPMVIANGIPLATSPLVQLTNSAPFVPETMGAVADTPQFGSHEEANQASSVQENTSEHEHVQQVNVQPGLQGQQHHNHGHQQGGPRGGGYQNNMRGRQGGYGGQGGRGGRGGGFPSGRGGRSGRGPPGGYQNGGRGGGQFFEQGGFYPRQHYGGGGRGGRGGRGGGGGMMYNGHANGPAPSGPPPPAVATGSA</sequence>
<gene>
    <name evidence="2" type="ORF">MARPO_0083s0034</name>
</gene>
<dbReference type="Gramene" id="Mp8g12860.1">
    <property type="protein sequence ID" value="Mp8g12860.1.cds"/>
    <property type="gene ID" value="Mp8g12860"/>
</dbReference>
<evidence type="ECO:0008006" key="4">
    <source>
        <dbReference type="Google" id="ProtNLM"/>
    </source>
</evidence>
<evidence type="ECO:0000313" key="3">
    <source>
        <dbReference type="Proteomes" id="UP000244005"/>
    </source>
</evidence>
<keyword evidence="3" id="KW-1185">Reference proteome</keyword>
<feature type="region of interest" description="Disordered" evidence="1">
    <location>
        <begin position="100"/>
        <end position="165"/>
    </location>
</feature>